<comment type="caution">
    <text evidence="1">The sequence shown here is derived from an EMBL/GenBank/DDBJ whole genome shotgun (WGS) entry which is preliminary data.</text>
</comment>
<protein>
    <submittedName>
        <fullName evidence="1">Uncharacterized protein</fullName>
    </submittedName>
</protein>
<sequence>MSLISRPTFTTPTHLPHSSPPTQNLSNNNNTTTTTDHRPSLSLSVSLCRAAKFPFFQKTKRKKGFRFIVLLLNLVVGFCNFILFSTNLEPKKALLFIKLFVAYF</sequence>
<reference evidence="1 2" key="2">
    <citation type="journal article" date="2022" name="Mol. Ecol. Resour.">
        <title>The genomes of chicory, endive, great burdock and yacon provide insights into Asteraceae paleo-polyploidization history and plant inulin production.</title>
        <authorList>
            <person name="Fan W."/>
            <person name="Wang S."/>
            <person name="Wang H."/>
            <person name="Wang A."/>
            <person name="Jiang F."/>
            <person name="Liu H."/>
            <person name="Zhao H."/>
            <person name="Xu D."/>
            <person name="Zhang Y."/>
        </authorList>
    </citation>
    <scope>NUCLEOTIDE SEQUENCE [LARGE SCALE GENOMIC DNA]</scope>
    <source>
        <strain evidence="2">cv. Niubang</strain>
    </source>
</reference>
<gene>
    <name evidence="1" type="ORF">L6452_37597</name>
</gene>
<evidence type="ECO:0000313" key="1">
    <source>
        <dbReference type="EMBL" id="KAI3678310.1"/>
    </source>
</evidence>
<organism evidence="1 2">
    <name type="scientific">Arctium lappa</name>
    <name type="common">Greater burdock</name>
    <name type="synonym">Lappa major</name>
    <dbReference type="NCBI Taxonomy" id="4217"/>
    <lineage>
        <taxon>Eukaryota</taxon>
        <taxon>Viridiplantae</taxon>
        <taxon>Streptophyta</taxon>
        <taxon>Embryophyta</taxon>
        <taxon>Tracheophyta</taxon>
        <taxon>Spermatophyta</taxon>
        <taxon>Magnoliopsida</taxon>
        <taxon>eudicotyledons</taxon>
        <taxon>Gunneridae</taxon>
        <taxon>Pentapetalae</taxon>
        <taxon>asterids</taxon>
        <taxon>campanulids</taxon>
        <taxon>Asterales</taxon>
        <taxon>Asteraceae</taxon>
        <taxon>Carduoideae</taxon>
        <taxon>Cardueae</taxon>
        <taxon>Arctiinae</taxon>
        <taxon>Arctium</taxon>
    </lineage>
</organism>
<accession>A0ACB8Y3I1</accession>
<dbReference type="Proteomes" id="UP001055879">
    <property type="component" value="Linkage Group LG14"/>
</dbReference>
<dbReference type="EMBL" id="CM042060">
    <property type="protein sequence ID" value="KAI3678310.1"/>
    <property type="molecule type" value="Genomic_DNA"/>
</dbReference>
<reference evidence="2" key="1">
    <citation type="journal article" date="2022" name="Mol. Ecol. Resour.">
        <title>The genomes of chicory, endive, great burdock and yacon provide insights into Asteraceae palaeo-polyploidization history and plant inulin production.</title>
        <authorList>
            <person name="Fan W."/>
            <person name="Wang S."/>
            <person name="Wang H."/>
            <person name="Wang A."/>
            <person name="Jiang F."/>
            <person name="Liu H."/>
            <person name="Zhao H."/>
            <person name="Xu D."/>
            <person name="Zhang Y."/>
        </authorList>
    </citation>
    <scope>NUCLEOTIDE SEQUENCE [LARGE SCALE GENOMIC DNA]</scope>
    <source>
        <strain evidence="2">cv. Niubang</strain>
    </source>
</reference>
<evidence type="ECO:0000313" key="2">
    <source>
        <dbReference type="Proteomes" id="UP001055879"/>
    </source>
</evidence>
<proteinExistence type="predicted"/>
<keyword evidence="2" id="KW-1185">Reference proteome</keyword>
<name>A0ACB8Y3I1_ARCLA</name>